<evidence type="ECO:0000313" key="1">
    <source>
        <dbReference type="EMBL" id="KXG25960.1"/>
    </source>
</evidence>
<dbReference type="AlphaFoldDB" id="A0A1B6PJV9"/>
<dbReference type="Proteomes" id="UP000000768">
    <property type="component" value="Chromosome 6"/>
</dbReference>
<sequence>MAASQVNGPILVKDTCLCFNPHKGLLDLSGFGVREICLEGDHVHPSERIAASADLQCLCRKICSFASPF</sequence>
<gene>
    <name evidence="1" type="ORF">SORBI_3006G036700</name>
</gene>
<organism evidence="1 2">
    <name type="scientific">Sorghum bicolor</name>
    <name type="common">Sorghum</name>
    <name type="synonym">Sorghum vulgare</name>
    <dbReference type="NCBI Taxonomy" id="4558"/>
    <lineage>
        <taxon>Eukaryota</taxon>
        <taxon>Viridiplantae</taxon>
        <taxon>Streptophyta</taxon>
        <taxon>Embryophyta</taxon>
        <taxon>Tracheophyta</taxon>
        <taxon>Spermatophyta</taxon>
        <taxon>Magnoliopsida</taxon>
        <taxon>Liliopsida</taxon>
        <taxon>Poales</taxon>
        <taxon>Poaceae</taxon>
        <taxon>PACMAD clade</taxon>
        <taxon>Panicoideae</taxon>
        <taxon>Andropogonodae</taxon>
        <taxon>Andropogoneae</taxon>
        <taxon>Sorghinae</taxon>
        <taxon>Sorghum</taxon>
    </lineage>
</organism>
<reference evidence="2" key="2">
    <citation type="journal article" date="2018" name="Plant J.">
        <title>The Sorghum bicolor reference genome: improved assembly, gene annotations, a transcriptome atlas, and signatures of genome organization.</title>
        <authorList>
            <person name="McCormick R.F."/>
            <person name="Truong S.K."/>
            <person name="Sreedasyam A."/>
            <person name="Jenkins J."/>
            <person name="Shu S."/>
            <person name="Sims D."/>
            <person name="Kennedy M."/>
            <person name="Amirebrahimi M."/>
            <person name="Weers B.D."/>
            <person name="McKinley B."/>
            <person name="Mattison A."/>
            <person name="Morishige D.T."/>
            <person name="Grimwood J."/>
            <person name="Schmutz J."/>
            <person name="Mullet J.E."/>
        </authorList>
    </citation>
    <scope>NUCLEOTIDE SEQUENCE [LARGE SCALE GENOMIC DNA]</scope>
    <source>
        <strain evidence="2">cv. BTx623</strain>
    </source>
</reference>
<dbReference type="Gramene" id="KXG25960">
    <property type="protein sequence ID" value="KXG25960"/>
    <property type="gene ID" value="SORBI_3006G036700"/>
</dbReference>
<dbReference type="InParanoid" id="A0A1B6PJV9"/>
<name>A0A1B6PJV9_SORBI</name>
<accession>A0A1B6PJV9</accession>
<protein>
    <submittedName>
        <fullName evidence="1">Uncharacterized protein</fullName>
    </submittedName>
</protein>
<reference evidence="1 2" key="1">
    <citation type="journal article" date="2009" name="Nature">
        <title>The Sorghum bicolor genome and the diversification of grasses.</title>
        <authorList>
            <person name="Paterson A.H."/>
            <person name="Bowers J.E."/>
            <person name="Bruggmann R."/>
            <person name="Dubchak I."/>
            <person name="Grimwood J."/>
            <person name="Gundlach H."/>
            <person name="Haberer G."/>
            <person name="Hellsten U."/>
            <person name="Mitros T."/>
            <person name="Poliakov A."/>
            <person name="Schmutz J."/>
            <person name="Spannagl M."/>
            <person name="Tang H."/>
            <person name="Wang X."/>
            <person name="Wicker T."/>
            <person name="Bharti A.K."/>
            <person name="Chapman J."/>
            <person name="Feltus F.A."/>
            <person name="Gowik U."/>
            <person name="Grigoriev I.V."/>
            <person name="Lyons E."/>
            <person name="Maher C.A."/>
            <person name="Martis M."/>
            <person name="Narechania A."/>
            <person name="Otillar R.P."/>
            <person name="Penning B.W."/>
            <person name="Salamov A.A."/>
            <person name="Wang Y."/>
            <person name="Zhang L."/>
            <person name="Carpita N.C."/>
            <person name="Freeling M."/>
            <person name="Gingle A.R."/>
            <person name="Hash C.T."/>
            <person name="Keller B."/>
            <person name="Klein P."/>
            <person name="Kresovich S."/>
            <person name="McCann M.C."/>
            <person name="Ming R."/>
            <person name="Peterson D.G."/>
            <person name="Mehboob-ur-Rahman"/>
            <person name="Ware D."/>
            <person name="Westhoff P."/>
            <person name="Mayer K.F."/>
            <person name="Messing J."/>
            <person name="Rokhsar D.S."/>
        </authorList>
    </citation>
    <scope>NUCLEOTIDE SEQUENCE [LARGE SCALE GENOMIC DNA]</scope>
    <source>
        <strain evidence="2">cv. BTx623</strain>
    </source>
</reference>
<evidence type="ECO:0000313" key="2">
    <source>
        <dbReference type="Proteomes" id="UP000000768"/>
    </source>
</evidence>
<keyword evidence="2" id="KW-1185">Reference proteome</keyword>
<dbReference type="EMBL" id="CM000765">
    <property type="protein sequence ID" value="KXG25960.1"/>
    <property type="molecule type" value="Genomic_DNA"/>
</dbReference>
<proteinExistence type="predicted"/>